<organism evidence="2 3">
    <name type="scientific">Rheinheimera tilapiae</name>
    <dbReference type="NCBI Taxonomy" id="875043"/>
    <lineage>
        <taxon>Bacteria</taxon>
        <taxon>Pseudomonadati</taxon>
        <taxon>Pseudomonadota</taxon>
        <taxon>Gammaproteobacteria</taxon>
        <taxon>Chromatiales</taxon>
        <taxon>Chromatiaceae</taxon>
        <taxon>Rheinheimera</taxon>
    </lineage>
</organism>
<proteinExistence type="predicted"/>
<gene>
    <name evidence="2" type="ORF">ACFFJP_04350</name>
</gene>
<sequence length="376" mass="42457">MLHEFYAVLHRSLLWSLLLVSLLGSTLSQATGSAFFQLNHSGRQGVLHYSDPLLSQAGQPVNYQLRYTYWLPGRSNGKVIVYNHGLQSHRGWFYGSAEYLAILGYTVYAFDRVGAGQSSAGVSVRPGSDNGRSLIRQQGHVDRWQVWTDSLDQMVRLVRKRHPSLELNLWANSFAAHILTGYINSYPPQGVRRLVFTTPGLFSRLPLPFTIPELIAAAPGQYFASTIPEQQGDKGATLFTSDPFYQWAISTDGYSQRRFSREFYLAVGGLTQFNLLRTSFTTDPLAHFPRFYLYVPADPMMDNQRLRSYLTLAPANTVAKAYSGGDDHRHLLAFTADMQQSILDIDDFLHDRPVQGQDVLQVPARQPLMVLPEHWL</sequence>
<accession>A0ABV6B9I3</accession>
<dbReference type="Gene3D" id="3.40.50.1820">
    <property type="entry name" value="alpha/beta hydrolase"/>
    <property type="match status" value="1"/>
</dbReference>
<comment type="caution">
    <text evidence="2">The sequence shown here is derived from an EMBL/GenBank/DDBJ whole genome shotgun (WGS) entry which is preliminary data.</text>
</comment>
<feature type="domain" description="Serine aminopeptidase S33" evidence="1">
    <location>
        <begin position="78"/>
        <end position="305"/>
    </location>
</feature>
<protein>
    <submittedName>
        <fullName evidence="2">Alpha/beta hydrolase</fullName>
    </submittedName>
</protein>
<keyword evidence="2" id="KW-0378">Hydrolase</keyword>
<keyword evidence="3" id="KW-1185">Reference proteome</keyword>
<dbReference type="SUPFAM" id="SSF53474">
    <property type="entry name" value="alpha/beta-Hydrolases"/>
    <property type="match status" value="1"/>
</dbReference>
<dbReference type="InterPro" id="IPR029058">
    <property type="entry name" value="AB_hydrolase_fold"/>
</dbReference>
<dbReference type="Proteomes" id="UP001589813">
    <property type="component" value="Unassembled WGS sequence"/>
</dbReference>
<dbReference type="GO" id="GO:0016787">
    <property type="term" value="F:hydrolase activity"/>
    <property type="evidence" value="ECO:0007669"/>
    <property type="project" value="UniProtKB-KW"/>
</dbReference>
<evidence type="ECO:0000259" key="1">
    <source>
        <dbReference type="Pfam" id="PF12146"/>
    </source>
</evidence>
<name>A0ABV6B9I3_9GAMM</name>
<dbReference type="RefSeq" id="WP_377240895.1">
    <property type="nucleotide sequence ID" value="NZ_JBHLXP010000001.1"/>
</dbReference>
<dbReference type="EMBL" id="JBHLXP010000001">
    <property type="protein sequence ID" value="MFC0047524.1"/>
    <property type="molecule type" value="Genomic_DNA"/>
</dbReference>
<reference evidence="2 3" key="1">
    <citation type="submission" date="2024-09" db="EMBL/GenBank/DDBJ databases">
        <authorList>
            <person name="Sun Q."/>
            <person name="Mori K."/>
        </authorList>
    </citation>
    <scope>NUCLEOTIDE SEQUENCE [LARGE SCALE GENOMIC DNA]</scope>
    <source>
        <strain evidence="2 3">KCTC 23315</strain>
    </source>
</reference>
<dbReference type="InterPro" id="IPR022742">
    <property type="entry name" value="Hydrolase_4"/>
</dbReference>
<evidence type="ECO:0000313" key="2">
    <source>
        <dbReference type="EMBL" id="MFC0047524.1"/>
    </source>
</evidence>
<dbReference type="Pfam" id="PF12146">
    <property type="entry name" value="Hydrolase_4"/>
    <property type="match status" value="1"/>
</dbReference>
<evidence type="ECO:0000313" key="3">
    <source>
        <dbReference type="Proteomes" id="UP001589813"/>
    </source>
</evidence>